<dbReference type="SUPFAM" id="SSF51182">
    <property type="entry name" value="RmlC-like cupins"/>
    <property type="match status" value="1"/>
</dbReference>
<dbReference type="OrthoDB" id="4105826at2"/>
<keyword evidence="3" id="KW-1185">Reference proteome</keyword>
<protein>
    <submittedName>
        <fullName evidence="2">Cupin</fullName>
    </submittedName>
</protein>
<dbReference type="eggNOG" id="COG1917">
    <property type="taxonomic scope" value="Bacteria"/>
</dbReference>
<feature type="domain" description="Cupin type-2" evidence="1">
    <location>
        <begin position="151"/>
        <end position="212"/>
    </location>
</feature>
<evidence type="ECO:0000313" key="3">
    <source>
        <dbReference type="Proteomes" id="UP000028091"/>
    </source>
</evidence>
<dbReference type="InterPro" id="IPR052535">
    <property type="entry name" value="Bacilysin_H2HPP_isomerase"/>
</dbReference>
<dbReference type="CDD" id="cd10547">
    <property type="entry name" value="cupin_BacB_C"/>
    <property type="match status" value="1"/>
</dbReference>
<accession>A0A081LAP8</accession>
<organism evidence="2 3">
    <name type="scientific">Bacillus zhangzhouensis</name>
    <dbReference type="NCBI Taxonomy" id="1178540"/>
    <lineage>
        <taxon>Bacteria</taxon>
        <taxon>Bacillati</taxon>
        <taxon>Bacillota</taxon>
        <taxon>Bacilli</taxon>
        <taxon>Bacillales</taxon>
        <taxon>Bacillaceae</taxon>
        <taxon>Bacillus</taxon>
    </lineage>
</organism>
<dbReference type="AlphaFoldDB" id="A0A081LAP8"/>
<feature type="domain" description="Cupin type-2" evidence="1">
    <location>
        <begin position="40"/>
        <end position="106"/>
    </location>
</feature>
<dbReference type="CDD" id="cd20307">
    <property type="entry name" value="cupin_BacB_N"/>
    <property type="match status" value="1"/>
</dbReference>
<dbReference type="InterPro" id="IPR013096">
    <property type="entry name" value="Cupin_2"/>
</dbReference>
<sequence length="235" mass="26664">MQTEQKTQERYFPQAKKIEWDNGVTQYSTVRGDTEVLISYVPPHTIIEPHKHPEAQIGIVLKGELQMTVGQSTQLLTPLESAYIAPPFVPHGASNLTDEEVIAIDIKRLKDGEEYTAPPTYFLDIFKTRDLLPGMEVTFFVEDWMELMIANIPGNGGEMPFHKHRNEQIGICISGGYDMTIEGFTEKMEFGTTYFCDPKEDHGAINPKPEASKSINLFFPPRYNRLKPKASKVKK</sequence>
<name>A0A081LAP8_9BACI</name>
<proteinExistence type="predicted"/>
<dbReference type="RefSeq" id="WP_034322057.1">
    <property type="nucleotide sequence ID" value="NZ_JAVIKA010000001.1"/>
</dbReference>
<evidence type="ECO:0000313" key="2">
    <source>
        <dbReference type="EMBL" id="KEP26324.1"/>
    </source>
</evidence>
<evidence type="ECO:0000259" key="1">
    <source>
        <dbReference type="Pfam" id="PF07883"/>
    </source>
</evidence>
<dbReference type="Gene3D" id="2.60.120.10">
    <property type="entry name" value="Jelly Rolls"/>
    <property type="match status" value="2"/>
</dbReference>
<gene>
    <name evidence="2" type="ORF">BA70_03440</name>
</gene>
<dbReference type="InterPro" id="IPR011051">
    <property type="entry name" value="RmlC_Cupin_sf"/>
</dbReference>
<dbReference type="PANTHER" id="PTHR40112:SF1">
    <property type="entry name" value="H2HPP ISOMERASE"/>
    <property type="match status" value="1"/>
</dbReference>
<reference evidence="2 3" key="1">
    <citation type="submission" date="2012-09" db="EMBL/GenBank/DDBJ databases">
        <title>Genome Sequence of Bacillus sp. DW5-4.</title>
        <authorList>
            <person name="Lai Q."/>
            <person name="Liu Y."/>
            <person name="Shao Z."/>
        </authorList>
    </citation>
    <scope>NUCLEOTIDE SEQUENCE [LARGE SCALE GENOMIC DNA]</scope>
    <source>
        <strain evidence="2 3">DW5-4</strain>
    </source>
</reference>
<dbReference type="PANTHER" id="PTHR40112">
    <property type="entry name" value="H2HPP ISOMERASE"/>
    <property type="match status" value="1"/>
</dbReference>
<comment type="caution">
    <text evidence="2">The sequence shown here is derived from an EMBL/GenBank/DDBJ whole genome shotgun (WGS) entry which is preliminary data.</text>
</comment>
<dbReference type="Pfam" id="PF07883">
    <property type="entry name" value="Cupin_2"/>
    <property type="match status" value="2"/>
</dbReference>
<dbReference type="EMBL" id="JOTP01000011">
    <property type="protein sequence ID" value="KEP26324.1"/>
    <property type="molecule type" value="Genomic_DNA"/>
</dbReference>
<dbReference type="InterPro" id="IPR014710">
    <property type="entry name" value="RmlC-like_jellyroll"/>
</dbReference>
<dbReference type="Proteomes" id="UP000028091">
    <property type="component" value="Unassembled WGS sequence"/>
</dbReference>